<keyword evidence="5" id="KW-0547">Nucleotide-binding</keyword>
<evidence type="ECO:0000256" key="1">
    <source>
        <dbReference type="ARBA" id="ARBA00004651"/>
    </source>
</evidence>
<evidence type="ECO:0000313" key="9">
    <source>
        <dbReference type="EMBL" id="SDD03792.1"/>
    </source>
</evidence>
<dbReference type="InterPro" id="IPR003593">
    <property type="entry name" value="AAA+_ATPase"/>
</dbReference>
<dbReference type="Pfam" id="PF00005">
    <property type="entry name" value="ABC_tran"/>
    <property type="match status" value="1"/>
</dbReference>
<dbReference type="GO" id="GO:0005886">
    <property type="term" value="C:plasma membrane"/>
    <property type="evidence" value="ECO:0007669"/>
    <property type="project" value="UniProtKB-SubCell"/>
</dbReference>
<dbReference type="EMBL" id="FMZE01000005">
    <property type="protein sequence ID" value="SDD03792.1"/>
    <property type="molecule type" value="Genomic_DNA"/>
</dbReference>
<dbReference type="KEGG" id="pmad:BAY61_16220"/>
<dbReference type="Pfam" id="PF02653">
    <property type="entry name" value="BPD_transp_2"/>
    <property type="match status" value="1"/>
</dbReference>
<keyword evidence="4" id="KW-0812">Transmembrane</keyword>
<dbReference type="InterPro" id="IPR003439">
    <property type="entry name" value="ABC_transporter-like_ATP-bd"/>
</dbReference>
<evidence type="ECO:0000256" key="8">
    <source>
        <dbReference type="ARBA" id="ARBA00023136"/>
    </source>
</evidence>
<evidence type="ECO:0000313" key="10">
    <source>
        <dbReference type="Proteomes" id="UP000199494"/>
    </source>
</evidence>
<dbReference type="InterPro" id="IPR001851">
    <property type="entry name" value="ABC_transp_permease"/>
</dbReference>
<dbReference type="GO" id="GO:0016887">
    <property type="term" value="F:ATP hydrolysis activity"/>
    <property type="evidence" value="ECO:0007669"/>
    <property type="project" value="InterPro"/>
</dbReference>
<name>A0A222W092_9PSEU</name>
<sequence>MALVRTLRTIPSWVLPLVLGALLIAAPWLGISSGTRRLLLLTCILALVTSGLNLSFGYAGELALGQTAMYATGAYLTGYLAMNWANDLLLLIAIGALAALVVGLVSGIPGLRLGGWSLAMTSFFLVLLVPQLIELLEPYTGGAVGMVGIPGPKLFGTELDTITFYVVVAVVTVAWFVVIRNLITSRHGVAFQVLRQSPVLASSLGISVYRLKLTAYAVGAIPAGIAGALFAFADKYLSPGSFGFTMAVTVLAASILGGAKSIYGPLIGAAVMQYGPLRSTDFEQYAQVVYGAFLIIAGTLVANGLAGLAKKGIGKLVARWDPPEARPGSVAAEPEVPLPPLAGARLRAEDVHKRFGGLRALGGVNLTAEPGRITALIGPNGSGKTTLLNMICGYYRTDAGTITIGETDITGKPTHRVAREGVARTFQTPLFPEHITVREAVAAGGYTARYVGMPSSILRLPRYRKAAEANDSEVTTMLRLVGLEHLADVEAASLPLGTRRLLEVARALVARPKVLLLDEVASGLDEDEVDRLAVLIRRIRDAGPAVVLVEHNFRLVLDLADTVTVLAQGELVAEGRPAEIENHPRVRSEYLGIRQEVTP</sequence>
<dbReference type="Gene3D" id="3.40.50.300">
    <property type="entry name" value="P-loop containing nucleotide triphosphate hydrolases"/>
    <property type="match status" value="1"/>
</dbReference>
<keyword evidence="2" id="KW-0813">Transport</keyword>
<protein>
    <submittedName>
        <fullName evidence="9">Branched-chain amino acid transport system permease protein</fullName>
    </submittedName>
</protein>
<keyword evidence="3" id="KW-1003">Cell membrane</keyword>
<dbReference type="InterPro" id="IPR051120">
    <property type="entry name" value="ABC_AA/LPS_Transport"/>
</dbReference>
<dbReference type="PANTHER" id="PTHR45772">
    <property type="entry name" value="CONSERVED COMPONENT OF ABC TRANSPORTER FOR NATURAL AMINO ACIDS-RELATED"/>
    <property type="match status" value="1"/>
</dbReference>
<evidence type="ECO:0000256" key="2">
    <source>
        <dbReference type="ARBA" id="ARBA00022448"/>
    </source>
</evidence>
<dbReference type="GO" id="GO:0005524">
    <property type="term" value="F:ATP binding"/>
    <property type="evidence" value="ECO:0007669"/>
    <property type="project" value="UniProtKB-KW"/>
</dbReference>
<dbReference type="PROSITE" id="PS50893">
    <property type="entry name" value="ABC_TRANSPORTER_2"/>
    <property type="match status" value="1"/>
</dbReference>
<dbReference type="RefSeq" id="WP_091805274.1">
    <property type="nucleotide sequence ID" value="NZ_CP016353.1"/>
</dbReference>
<dbReference type="AlphaFoldDB" id="A0A222W092"/>
<evidence type="ECO:0000256" key="4">
    <source>
        <dbReference type="ARBA" id="ARBA00022692"/>
    </source>
</evidence>
<dbReference type="CDD" id="cd06581">
    <property type="entry name" value="TM_PBP1_LivM_like"/>
    <property type="match status" value="1"/>
</dbReference>
<keyword evidence="7" id="KW-1133">Transmembrane helix</keyword>
<dbReference type="InterPro" id="IPR027417">
    <property type="entry name" value="P-loop_NTPase"/>
</dbReference>
<proteinExistence type="predicted"/>
<evidence type="ECO:0000256" key="7">
    <source>
        <dbReference type="ARBA" id="ARBA00022989"/>
    </source>
</evidence>
<dbReference type="InterPro" id="IPR043428">
    <property type="entry name" value="LivM-like"/>
</dbReference>
<evidence type="ECO:0000256" key="6">
    <source>
        <dbReference type="ARBA" id="ARBA00022840"/>
    </source>
</evidence>
<keyword evidence="10" id="KW-1185">Reference proteome</keyword>
<dbReference type="STRING" id="530584.SAMN05421630_105292"/>
<dbReference type="SUPFAM" id="SSF52540">
    <property type="entry name" value="P-loop containing nucleoside triphosphate hydrolases"/>
    <property type="match status" value="1"/>
</dbReference>
<comment type="subcellular location">
    <subcellularLocation>
        <location evidence="1">Cell membrane</location>
        <topology evidence="1">Multi-pass membrane protein</topology>
    </subcellularLocation>
</comment>
<organism evidence="9 10">
    <name type="scientific">Prauserella marina</name>
    <dbReference type="NCBI Taxonomy" id="530584"/>
    <lineage>
        <taxon>Bacteria</taxon>
        <taxon>Bacillati</taxon>
        <taxon>Actinomycetota</taxon>
        <taxon>Actinomycetes</taxon>
        <taxon>Pseudonocardiales</taxon>
        <taxon>Pseudonocardiaceae</taxon>
        <taxon>Prauserella</taxon>
    </lineage>
</organism>
<gene>
    <name evidence="9" type="ORF">SAMN05421630_105292</name>
</gene>
<dbReference type="OrthoDB" id="8724465at2"/>
<dbReference type="GO" id="GO:0015658">
    <property type="term" value="F:branched-chain amino acid transmembrane transporter activity"/>
    <property type="evidence" value="ECO:0007669"/>
    <property type="project" value="InterPro"/>
</dbReference>
<accession>A0A222W092</accession>
<reference evidence="9 10" key="1">
    <citation type="submission" date="2016-10" db="EMBL/GenBank/DDBJ databases">
        <authorList>
            <person name="de Groot N.N."/>
        </authorList>
    </citation>
    <scope>NUCLEOTIDE SEQUENCE [LARGE SCALE GENOMIC DNA]</scope>
    <source>
        <strain evidence="9 10">CGMCC 4.5506</strain>
    </source>
</reference>
<keyword evidence="6" id="KW-0067">ATP-binding</keyword>
<dbReference type="CDD" id="cd03219">
    <property type="entry name" value="ABC_Mj1267_LivG_branched"/>
    <property type="match status" value="1"/>
</dbReference>
<dbReference type="SMART" id="SM00382">
    <property type="entry name" value="AAA"/>
    <property type="match status" value="1"/>
</dbReference>
<evidence type="ECO:0000256" key="3">
    <source>
        <dbReference type="ARBA" id="ARBA00022475"/>
    </source>
</evidence>
<dbReference type="Proteomes" id="UP000199494">
    <property type="component" value="Unassembled WGS sequence"/>
</dbReference>
<evidence type="ECO:0000256" key="5">
    <source>
        <dbReference type="ARBA" id="ARBA00022741"/>
    </source>
</evidence>
<keyword evidence="8" id="KW-0472">Membrane</keyword>